<dbReference type="EMBL" id="JAHLKM010000030">
    <property type="protein sequence ID" value="MCQ4334603.1"/>
    <property type="molecule type" value="Genomic_DNA"/>
</dbReference>
<keyword evidence="2" id="KW-0472">Membrane</keyword>
<keyword evidence="2" id="KW-1133">Transmembrane helix</keyword>
<accession>A0A9R1D7C9</accession>
<comment type="caution">
    <text evidence="3">The sequence shown here is derived from an EMBL/GenBank/DDBJ whole genome shotgun (WGS) entry which is preliminary data.</text>
</comment>
<keyword evidence="4" id="KW-1185">Reference proteome</keyword>
<dbReference type="AlphaFoldDB" id="A0A9R1D7C9"/>
<protein>
    <submittedName>
        <fullName evidence="3">Uncharacterized protein</fullName>
    </submittedName>
</protein>
<reference evidence="3" key="1">
    <citation type="journal article" date="2023" name="Front. Microbiol.">
        <title>Genomic-based phylogenetic and metabolic analyses of the genus Natronomonas, and description of Natronomonas aquatica sp. nov.</title>
        <authorList>
            <person name="Garcia-Roldan A."/>
            <person name="Duran-Viseras A."/>
            <person name="de la Haba R.R."/>
            <person name="Corral P."/>
            <person name="Sanchez-Porro C."/>
            <person name="Ventosa A."/>
        </authorList>
    </citation>
    <scope>NUCLEOTIDE SEQUENCE</scope>
    <source>
        <strain evidence="3">F2-12</strain>
    </source>
</reference>
<evidence type="ECO:0000313" key="3">
    <source>
        <dbReference type="EMBL" id="MCQ4334603.1"/>
    </source>
</evidence>
<dbReference type="Proteomes" id="UP001139494">
    <property type="component" value="Unassembled WGS sequence"/>
</dbReference>
<keyword evidence="2" id="KW-0812">Transmembrane</keyword>
<evidence type="ECO:0000313" key="4">
    <source>
        <dbReference type="Proteomes" id="UP001139494"/>
    </source>
</evidence>
<gene>
    <name evidence="3" type="ORF">KM295_14180</name>
</gene>
<feature type="transmembrane region" description="Helical" evidence="2">
    <location>
        <begin position="266"/>
        <end position="287"/>
    </location>
</feature>
<proteinExistence type="predicted"/>
<dbReference type="RefSeq" id="WP_256030665.1">
    <property type="nucleotide sequence ID" value="NZ_JAHLKM010000030.1"/>
</dbReference>
<evidence type="ECO:0000256" key="1">
    <source>
        <dbReference type="SAM" id="MobiDB-lite"/>
    </source>
</evidence>
<organism evidence="3 4">
    <name type="scientific">Natronomonas aquatica</name>
    <dbReference type="NCBI Taxonomy" id="2841590"/>
    <lineage>
        <taxon>Archaea</taxon>
        <taxon>Methanobacteriati</taxon>
        <taxon>Methanobacteriota</taxon>
        <taxon>Stenosarchaea group</taxon>
        <taxon>Halobacteria</taxon>
        <taxon>Halobacteriales</taxon>
        <taxon>Natronomonadaceae</taxon>
        <taxon>Natronomonas</taxon>
    </lineage>
</organism>
<sequence>MSDAAETNGHGGTETPPESDDTAERHETNRLGRAGAWLLTTIPKPIIGFRETLFKRMAVKSLENYYKASGGDALGINAQPGQRIEFEPIKYRTPEETDEGEKPGWKVKGRDKVWHPGRDGNSVDYLGRAPAVLLDDDDHAQAGWLKPRIGEAIDLDNYFPVFTNPTFRCTLEYGDDTAADVTNGAIPDGGYADKPIDFELDGVEEAGEWLGDTVIDIDSGDGYDGMRISARKAAQWRAEETDSEHMQMQEDRGYIRGLANGDEGPGIIKLLLICAGIILGTLAIVLLGPKLLGSGGGGGSLPSLMVNTLGTVGAI</sequence>
<feature type="region of interest" description="Disordered" evidence="1">
    <location>
        <begin position="1"/>
        <end position="26"/>
    </location>
</feature>
<name>A0A9R1D7C9_9EURY</name>
<evidence type="ECO:0000256" key="2">
    <source>
        <dbReference type="SAM" id="Phobius"/>
    </source>
</evidence>